<dbReference type="SUPFAM" id="SSF55718">
    <property type="entry name" value="SCP-like"/>
    <property type="match status" value="2"/>
</dbReference>
<name>A0A0A1DJ04_NOCSI</name>
<reference evidence="1 2" key="1">
    <citation type="journal article" date="2015" name="Genome Announc.">
        <title>Complete Genome Sequence of Steroid-Transforming Nocardioides simplex VKM Ac-2033D.</title>
        <authorList>
            <person name="Shtratnikova V.Y."/>
            <person name="Schelkunov M.I."/>
            <person name="Pekov Y.A."/>
            <person name="Fokina V.V."/>
            <person name="Logacheva M.D."/>
            <person name="Sokolov S.L."/>
            <person name="Bragin E.Y."/>
            <person name="Ashapkin V.V."/>
            <person name="Donova M.V."/>
        </authorList>
    </citation>
    <scope>NUCLEOTIDE SEQUENCE [LARGE SCALE GENOMIC DNA]</scope>
    <source>
        <strain evidence="1 2">VKM Ac-2033D</strain>
    </source>
</reference>
<keyword evidence="2" id="KW-1185">Reference proteome</keyword>
<gene>
    <name evidence="1" type="ORF">KR76_12110</name>
</gene>
<proteinExistence type="predicted"/>
<dbReference type="KEGG" id="psim:KR76_12110"/>
<dbReference type="InterPro" id="IPR036527">
    <property type="entry name" value="SCP2_sterol-bd_dom_sf"/>
</dbReference>
<dbReference type="Pfam" id="PF02036">
    <property type="entry name" value="SCP2"/>
    <property type="match status" value="1"/>
</dbReference>
<dbReference type="Pfam" id="PF14864">
    <property type="entry name" value="Alkyl_sulf_C"/>
    <property type="match status" value="1"/>
</dbReference>
<accession>A0A0A1DJ04</accession>
<dbReference type="InterPro" id="IPR003033">
    <property type="entry name" value="SCP2_sterol-bd_dom"/>
</dbReference>
<dbReference type="HOGENOM" id="CLU_876714_0_0_11"/>
<dbReference type="EMBL" id="CP009896">
    <property type="protein sequence ID" value="AIY17314.1"/>
    <property type="molecule type" value="Genomic_DNA"/>
</dbReference>
<dbReference type="eggNOG" id="COG3255">
    <property type="taxonomic scope" value="Bacteria"/>
</dbReference>
<dbReference type="GeneID" id="96609622"/>
<dbReference type="RefSeq" id="WP_038678573.1">
    <property type="nucleotide sequence ID" value="NZ_BJMC01000008.1"/>
</dbReference>
<dbReference type="OrthoDB" id="5243187at2"/>
<protein>
    <submittedName>
        <fullName evidence="1">SCP-2 sterol transfer family protein</fullName>
    </submittedName>
</protein>
<organism evidence="1 2">
    <name type="scientific">Nocardioides simplex</name>
    <name type="common">Arthrobacter simplex</name>
    <dbReference type="NCBI Taxonomy" id="2045"/>
    <lineage>
        <taxon>Bacteria</taxon>
        <taxon>Bacillati</taxon>
        <taxon>Actinomycetota</taxon>
        <taxon>Actinomycetes</taxon>
        <taxon>Propionibacteriales</taxon>
        <taxon>Nocardioidaceae</taxon>
        <taxon>Pimelobacter</taxon>
    </lineage>
</organism>
<evidence type="ECO:0000313" key="2">
    <source>
        <dbReference type="Proteomes" id="UP000030300"/>
    </source>
</evidence>
<evidence type="ECO:0000313" key="1">
    <source>
        <dbReference type="EMBL" id="AIY17314.1"/>
    </source>
</evidence>
<dbReference type="Gene3D" id="3.30.1050.10">
    <property type="entry name" value="SCP2 sterol-binding domain"/>
    <property type="match status" value="2"/>
</dbReference>
<dbReference type="Proteomes" id="UP000030300">
    <property type="component" value="Chromosome"/>
</dbReference>
<dbReference type="InterPro" id="IPR029229">
    <property type="entry name" value="Alkyl_sulf_C"/>
</dbReference>
<dbReference type="AlphaFoldDB" id="A0A0A1DJ04"/>
<dbReference type="STRING" id="2045.KR76_12110"/>
<sequence>MARVRLDAWSRATPDELVTALREADPVDLVQAVRAASDETLVTLVHDAERGRAVVEVVTSRISDLAVPAQRAGVSGVVRWETPDGALAASVRVHDGATEPVAAGVRPDLVVRGSVVQLLRLVAGQLDLAVDYLGGALAIEGDSALALGLAGLFAVDGTAPLTGAPVDPRDIDPVAVSRALHGVPVEHLRAVLESGFRPVVLDEIFGRMPAHVNGRKAAGARITVGFRLTGRPDGEVDRYVLRLSDGRATVLAGEAADAVGPDDRDATVTCEAHDFLRLVTGHLSAITGVLRGQLRVRGDKTAALRLSAAFDIPKAAA</sequence>